<proteinExistence type="predicted"/>
<evidence type="ECO:0000313" key="3">
    <source>
        <dbReference type="Proteomes" id="UP000187609"/>
    </source>
</evidence>
<protein>
    <submittedName>
        <fullName evidence="2">Uncharacterized protein</fullName>
    </submittedName>
</protein>
<gene>
    <name evidence="2" type="ORF">A4A49_28250</name>
</gene>
<accession>A0A314LCQ0</accession>
<dbReference type="Gramene" id="OIT39481">
    <property type="protein sequence ID" value="OIT39481"/>
    <property type="gene ID" value="A4A49_28250"/>
</dbReference>
<dbReference type="AlphaFoldDB" id="A0A314LCQ0"/>
<keyword evidence="1" id="KW-0472">Membrane</keyword>
<dbReference type="EMBL" id="MJEQ01000104">
    <property type="protein sequence ID" value="OIT39481.1"/>
    <property type="molecule type" value="Genomic_DNA"/>
</dbReference>
<reference evidence="2" key="1">
    <citation type="submission" date="2016-11" db="EMBL/GenBank/DDBJ databases">
        <title>The genome of Nicotiana attenuata.</title>
        <authorList>
            <person name="Xu S."/>
            <person name="Brockmoeller T."/>
            <person name="Gaquerel E."/>
            <person name="Navarro A."/>
            <person name="Kuhl H."/>
            <person name="Gase K."/>
            <person name="Ling Z."/>
            <person name="Zhou W."/>
            <person name="Kreitzer C."/>
            <person name="Stanke M."/>
            <person name="Tang H."/>
            <person name="Lyons E."/>
            <person name="Pandey P."/>
            <person name="Pandey S.P."/>
            <person name="Timmermann B."/>
            <person name="Baldwin I.T."/>
        </authorList>
    </citation>
    <scope>NUCLEOTIDE SEQUENCE [LARGE SCALE GENOMIC DNA]</scope>
    <source>
        <strain evidence="2">UT</strain>
    </source>
</reference>
<name>A0A314LCQ0_NICAT</name>
<feature type="transmembrane region" description="Helical" evidence="1">
    <location>
        <begin position="79"/>
        <end position="101"/>
    </location>
</feature>
<keyword evidence="1" id="KW-1133">Transmembrane helix</keyword>
<comment type="caution">
    <text evidence="2">The sequence shown here is derived from an EMBL/GenBank/DDBJ whole genome shotgun (WGS) entry which is preliminary data.</text>
</comment>
<evidence type="ECO:0000313" key="2">
    <source>
        <dbReference type="EMBL" id="OIT39481.1"/>
    </source>
</evidence>
<sequence length="102" mass="11861">MEINGGEGVTSFFGRQWHCFSRRGEDEAKRGRVFVYCGAFNFYEEMALISFSNEEEDGSKWGPSPLKLQRILVSQKRKLPFLAFFSGFRSLGPFLFAFFLYF</sequence>
<organism evidence="2 3">
    <name type="scientific">Nicotiana attenuata</name>
    <name type="common">Coyote tobacco</name>
    <dbReference type="NCBI Taxonomy" id="49451"/>
    <lineage>
        <taxon>Eukaryota</taxon>
        <taxon>Viridiplantae</taxon>
        <taxon>Streptophyta</taxon>
        <taxon>Embryophyta</taxon>
        <taxon>Tracheophyta</taxon>
        <taxon>Spermatophyta</taxon>
        <taxon>Magnoliopsida</taxon>
        <taxon>eudicotyledons</taxon>
        <taxon>Gunneridae</taxon>
        <taxon>Pentapetalae</taxon>
        <taxon>asterids</taxon>
        <taxon>lamiids</taxon>
        <taxon>Solanales</taxon>
        <taxon>Solanaceae</taxon>
        <taxon>Nicotianoideae</taxon>
        <taxon>Nicotianeae</taxon>
        <taxon>Nicotiana</taxon>
    </lineage>
</organism>
<dbReference type="Proteomes" id="UP000187609">
    <property type="component" value="Unassembled WGS sequence"/>
</dbReference>
<evidence type="ECO:0000256" key="1">
    <source>
        <dbReference type="SAM" id="Phobius"/>
    </source>
</evidence>
<keyword evidence="1" id="KW-0812">Transmembrane</keyword>
<keyword evidence="3" id="KW-1185">Reference proteome</keyword>